<dbReference type="InterPro" id="IPR013126">
    <property type="entry name" value="Hsp_70_fam"/>
</dbReference>
<accession>A0A0C9ZXH9</accession>
<dbReference type="SUPFAM" id="SSF100920">
    <property type="entry name" value="Heat shock protein 70kD (HSP70), peptide-binding domain"/>
    <property type="match status" value="1"/>
</dbReference>
<dbReference type="GO" id="GO:0140662">
    <property type="term" value="F:ATP-dependent protein folding chaperone"/>
    <property type="evidence" value="ECO:0007669"/>
    <property type="project" value="InterPro"/>
</dbReference>
<dbReference type="InterPro" id="IPR029047">
    <property type="entry name" value="HSP70_peptide-bd_sf"/>
</dbReference>
<organism evidence="3 4">
    <name type="scientific">Suillus luteus UH-Slu-Lm8-n1</name>
    <dbReference type="NCBI Taxonomy" id="930992"/>
    <lineage>
        <taxon>Eukaryota</taxon>
        <taxon>Fungi</taxon>
        <taxon>Dikarya</taxon>
        <taxon>Basidiomycota</taxon>
        <taxon>Agaricomycotina</taxon>
        <taxon>Agaricomycetes</taxon>
        <taxon>Agaricomycetidae</taxon>
        <taxon>Boletales</taxon>
        <taxon>Suillineae</taxon>
        <taxon>Suillaceae</taxon>
        <taxon>Suillus</taxon>
    </lineage>
</organism>
<dbReference type="GO" id="GO:0005524">
    <property type="term" value="F:ATP binding"/>
    <property type="evidence" value="ECO:0007669"/>
    <property type="project" value="UniProtKB-KW"/>
</dbReference>
<dbReference type="PRINTS" id="PR00301">
    <property type="entry name" value="HEATSHOCK70"/>
</dbReference>
<dbReference type="AlphaFoldDB" id="A0A0C9ZXH9"/>
<proteinExistence type="predicted"/>
<dbReference type="PANTHER" id="PTHR19375">
    <property type="entry name" value="HEAT SHOCK PROTEIN 70KDA"/>
    <property type="match status" value="1"/>
</dbReference>
<name>A0A0C9ZXH9_9AGAM</name>
<gene>
    <name evidence="3" type="ORF">CY34DRAFT_17921</name>
</gene>
<dbReference type="Pfam" id="PF00012">
    <property type="entry name" value="HSP70"/>
    <property type="match status" value="1"/>
</dbReference>
<reference evidence="3 4" key="1">
    <citation type="submission" date="2014-04" db="EMBL/GenBank/DDBJ databases">
        <authorList>
            <consortium name="DOE Joint Genome Institute"/>
            <person name="Kuo A."/>
            <person name="Ruytinx J."/>
            <person name="Rineau F."/>
            <person name="Colpaert J."/>
            <person name="Kohler A."/>
            <person name="Nagy L.G."/>
            <person name="Floudas D."/>
            <person name="Copeland A."/>
            <person name="Barry K.W."/>
            <person name="Cichocki N."/>
            <person name="Veneault-Fourrey C."/>
            <person name="LaButti K."/>
            <person name="Lindquist E.A."/>
            <person name="Lipzen A."/>
            <person name="Lundell T."/>
            <person name="Morin E."/>
            <person name="Murat C."/>
            <person name="Sun H."/>
            <person name="Tunlid A."/>
            <person name="Henrissat B."/>
            <person name="Grigoriev I.V."/>
            <person name="Hibbett D.S."/>
            <person name="Martin F."/>
            <person name="Nordberg H.P."/>
            <person name="Cantor M.N."/>
            <person name="Hua S.X."/>
        </authorList>
    </citation>
    <scope>NUCLEOTIDE SEQUENCE [LARGE SCALE GENOMIC DNA]</scope>
    <source>
        <strain evidence="3 4">UH-Slu-Lm8-n1</strain>
    </source>
</reference>
<evidence type="ECO:0000313" key="3">
    <source>
        <dbReference type="EMBL" id="KIK34151.1"/>
    </source>
</evidence>
<evidence type="ECO:0000256" key="1">
    <source>
        <dbReference type="ARBA" id="ARBA00022741"/>
    </source>
</evidence>
<protein>
    <recommendedName>
        <fullName evidence="5">Heat shock protein 70</fullName>
    </recommendedName>
</protein>
<dbReference type="OrthoDB" id="3196168at2759"/>
<dbReference type="Proteomes" id="UP000054485">
    <property type="component" value="Unassembled WGS sequence"/>
</dbReference>
<dbReference type="HOGENOM" id="CLU_2044228_0_0_1"/>
<dbReference type="InParanoid" id="A0A0C9ZXH9"/>
<evidence type="ECO:0000313" key="4">
    <source>
        <dbReference type="Proteomes" id="UP000054485"/>
    </source>
</evidence>
<dbReference type="Gene3D" id="2.60.34.10">
    <property type="entry name" value="Substrate Binding Domain Of DNAk, Chain A, domain 1"/>
    <property type="match status" value="1"/>
</dbReference>
<reference evidence="4" key="2">
    <citation type="submission" date="2015-01" db="EMBL/GenBank/DDBJ databases">
        <title>Evolutionary Origins and Diversification of the Mycorrhizal Mutualists.</title>
        <authorList>
            <consortium name="DOE Joint Genome Institute"/>
            <consortium name="Mycorrhizal Genomics Consortium"/>
            <person name="Kohler A."/>
            <person name="Kuo A."/>
            <person name="Nagy L.G."/>
            <person name="Floudas D."/>
            <person name="Copeland A."/>
            <person name="Barry K.W."/>
            <person name="Cichocki N."/>
            <person name="Veneault-Fourrey C."/>
            <person name="LaButti K."/>
            <person name="Lindquist E.A."/>
            <person name="Lipzen A."/>
            <person name="Lundell T."/>
            <person name="Morin E."/>
            <person name="Murat C."/>
            <person name="Riley R."/>
            <person name="Ohm R."/>
            <person name="Sun H."/>
            <person name="Tunlid A."/>
            <person name="Henrissat B."/>
            <person name="Grigoriev I.V."/>
            <person name="Hibbett D.S."/>
            <person name="Martin F."/>
        </authorList>
    </citation>
    <scope>NUCLEOTIDE SEQUENCE [LARGE SCALE GENOMIC DNA]</scope>
    <source>
        <strain evidence="4">UH-Slu-Lm8-n1</strain>
    </source>
</reference>
<keyword evidence="1" id="KW-0547">Nucleotide-binding</keyword>
<sequence length="136" mass="14809">MPAQSPAYTWIKTPSWLSEAIVRLLRNESLHRELLILDVTPLSLGIDTTGGVMTALIKRSTTVPTKKSETFSTYSDNQLGVLIQVYAGDHAGMKDTSFLGKFELSGIPPAHRGVPPIEVTFNIDTNGILNDPTRSA</sequence>
<dbReference type="STRING" id="930992.A0A0C9ZXH9"/>
<keyword evidence="2" id="KW-0067">ATP-binding</keyword>
<evidence type="ECO:0000256" key="2">
    <source>
        <dbReference type="ARBA" id="ARBA00022840"/>
    </source>
</evidence>
<dbReference type="EMBL" id="KN835801">
    <property type="protein sequence ID" value="KIK34151.1"/>
    <property type="molecule type" value="Genomic_DNA"/>
</dbReference>
<keyword evidence="4" id="KW-1185">Reference proteome</keyword>
<evidence type="ECO:0008006" key="5">
    <source>
        <dbReference type="Google" id="ProtNLM"/>
    </source>
</evidence>